<dbReference type="Proteomes" id="UP000006729">
    <property type="component" value="Chromosome 14"/>
</dbReference>
<keyword evidence="2" id="KW-1185">Reference proteome</keyword>
<sequence>MASLVKAPPTLSTINAHQVHLRKQKLLSNLNMHHGLRFPRIHVNHTTVCCTKLTPWEPSPVTYAPTIDASGNLLKKTSNIFETLKSEDTAEAPATNSEELTDTKNQSLVQFQFLHWPMWLLGPSLLLTTGLAKILKKYDKRTEEEERVKEGREAITVAGEGIFRNTIAALMTMQEIRRGSSTYSHFSLPPLNLPGSDLI</sequence>
<dbReference type="EMBL" id="CM009303">
    <property type="protein sequence ID" value="RQO99798.1"/>
    <property type="molecule type" value="Genomic_DNA"/>
</dbReference>
<dbReference type="PANTHER" id="PTHR45978">
    <property type="entry name" value="SPX DOMAIN-CONTAINING PROTEIN 3"/>
    <property type="match status" value="1"/>
</dbReference>
<reference evidence="1 2" key="1">
    <citation type="journal article" date="2006" name="Science">
        <title>The genome of black cottonwood, Populus trichocarpa (Torr. &amp; Gray).</title>
        <authorList>
            <person name="Tuskan G.A."/>
            <person name="Difazio S."/>
            <person name="Jansson S."/>
            <person name="Bohlmann J."/>
            <person name="Grigoriev I."/>
            <person name="Hellsten U."/>
            <person name="Putnam N."/>
            <person name="Ralph S."/>
            <person name="Rombauts S."/>
            <person name="Salamov A."/>
            <person name="Schein J."/>
            <person name="Sterck L."/>
            <person name="Aerts A."/>
            <person name="Bhalerao R.R."/>
            <person name="Bhalerao R.P."/>
            <person name="Blaudez D."/>
            <person name="Boerjan W."/>
            <person name="Brun A."/>
            <person name="Brunner A."/>
            <person name="Busov V."/>
            <person name="Campbell M."/>
            <person name="Carlson J."/>
            <person name="Chalot M."/>
            <person name="Chapman J."/>
            <person name="Chen G.L."/>
            <person name="Cooper D."/>
            <person name="Coutinho P.M."/>
            <person name="Couturier J."/>
            <person name="Covert S."/>
            <person name="Cronk Q."/>
            <person name="Cunningham R."/>
            <person name="Davis J."/>
            <person name="Degroeve S."/>
            <person name="Dejardin A."/>
            <person name="Depamphilis C."/>
            <person name="Detter J."/>
            <person name="Dirks B."/>
            <person name="Dubchak I."/>
            <person name="Duplessis S."/>
            <person name="Ehlting J."/>
            <person name="Ellis B."/>
            <person name="Gendler K."/>
            <person name="Goodstein D."/>
            <person name="Gribskov M."/>
            <person name="Grimwood J."/>
            <person name="Groover A."/>
            <person name="Gunter L."/>
            <person name="Hamberger B."/>
            <person name="Heinze B."/>
            <person name="Helariutta Y."/>
            <person name="Henrissat B."/>
            <person name="Holligan D."/>
            <person name="Holt R."/>
            <person name="Huang W."/>
            <person name="Islam-Faridi N."/>
            <person name="Jones S."/>
            <person name="Jones-Rhoades M."/>
            <person name="Jorgensen R."/>
            <person name="Joshi C."/>
            <person name="Kangasjarvi J."/>
            <person name="Karlsson J."/>
            <person name="Kelleher C."/>
            <person name="Kirkpatrick R."/>
            <person name="Kirst M."/>
            <person name="Kohler A."/>
            <person name="Kalluri U."/>
            <person name="Larimer F."/>
            <person name="Leebens-Mack J."/>
            <person name="Leple J.C."/>
            <person name="Locascio P."/>
            <person name="Lou Y."/>
            <person name="Lucas S."/>
            <person name="Martin F."/>
            <person name="Montanini B."/>
            <person name="Napoli C."/>
            <person name="Nelson D.R."/>
            <person name="Nelson C."/>
            <person name="Nieminen K."/>
            <person name="Nilsson O."/>
            <person name="Pereda V."/>
            <person name="Peter G."/>
            <person name="Philippe R."/>
            <person name="Pilate G."/>
            <person name="Poliakov A."/>
            <person name="Razumovskaya J."/>
            <person name="Richardson P."/>
            <person name="Rinaldi C."/>
            <person name="Ritland K."/>
            <person name="Rouze P."/>
            <person name="Ryaboy D."/>
            <person name="Schmutz J."/>
            <person name="Schrader J."/>
            <person name="Segerman B."/>
            <person name="Shin H."/>
            <person name="Siddiqui A."/>
            <person name="Sterky F."/>
            <person name="Terry A."/>
            <person name="Tsai C.J."/>
            <person name="Uberbacher E."/>
            <person name="Unneberg P."/>
            <person name="Vahala J."/>
            <person name="Wall K."/>
            <person name="Wessler S."/>
            <person name="Yang G."/>
            <person name="Yin T."/>
            <person name="Douglas C."/>
            <person name="Marra M."/>
            <person name="Sandberg G."/>
            <person name="Van de Peer Y."/>
            <person name="Rokhsar D."/>
        </authorList>
    </citation>
    <scope>NUCLEOTIDE SEQUENCE [LARGE SCALE GENOMIC DNA]</scope>
    <source>
        <strain evidence="2">cv. Nisqually</strain>
    </source>
</reference>
<gene>
    <name evidence="1" type="ORF">POPTR_014G061200</name>
</gene>
<dbReference type="GO" id="GO:0016036">
    <property type="term" value="P:cellular response to phosphate starvation"/>
    <property type="evidence" value="ECO:0007669"/>
    <property type="project" value="InterPro"/>
</dbReference>
<name>A0A3N7HI87_POPTR</name>
<dbReference type="PANTHER" id="PTHR45978:SF2">
    <property type="entry name" value="SPX DOMAIN-CONTAINING PROTEIN 3"/>
    <property type="match status" value="1"/>
</dbReference>
<evidence type="ECO:0000313" key="1">
    <source>
        <dbReference type="EMBL" id="RQO99798.1"/>
    </source>
</evidence>
<organism evidence="1 2">
    <name type="scientific">Populus trichocarpa</name>
    <name type="common">Western balsam poplar</name>
    <name type="synonym">Populus balsamifera subsp. trichocarpa</name>
    <dbReference type="NCBI Taxonomy" id="3694"/>
    <lineage>
        <taxon>Eukaryota</taxon>
        <taxon>Viridiplantae</taxon>
        <taxon>Streptophyta</taxon>
        <taxon>Embryophyta</taxon>
        <taxon>Tracheophyta</taxon>
        <taxon>Spermatophyta</taxon>
        <taxon>Magnoliopsida</taxon>
        <taxon>eudicotyledons</taxon>
        <taxon>Gunneridae</taxon>
        <taxon>Pentapetalae</taxon>
        <taxon>rosids</taxon>
        <taxon>fabids</taxon>
        <taxon>Malpighiales</taxon>
        <taxon>Salicaceae</taxon>
        <taxon>Saliceae</taxon>
        <taxon>Populus</taxon>
    </lineage>
</organism>
<accession>A0A3N7HI87</accession>
<dbReference type="AlphaFoldDB" id="A0A3N7HI87"/>
<proteinExistence type="predicted"/>
<protein>
    <submittedName>
        <fullName evidence="1">Uncharacterized protein</fullName>
    </submittedName>
</protein>
<dbReference type="InterPro" id="IPR031142">
    <property type="entry name" value="SPX_prot"/>
</dbReference>
<evidence type="ECO:0000313" key="2">
    <source>
        <dbReference type="Proteomes" id="UP000006729"/>
    </source>
</evidence>